<organism evidence="7 8">
    <name type="scientific">Limosilactobacillus oris F0423</name>
    <dbReference type="NCBI Taxonomy" id="944562"/>
    <lineage>
        <taxon>Bacteria</taxon>
        <taxon>Bacillati</taxon>
        <taxon>Bacillota</taxon>
        <taxon>Bacilli</taxon>
        <taxon>Lactobacillales</taxon>
        <taxon>Lactobacillaceae</taxon>
        <taxon>Limosilactobacillus</taxon>
    </lineage>
</organism>
<dbReference type="InterPro" id="IPR018483">
    <property type="entry name" value="Carb_kinase_FGGY_CS"/>
</dbReference>
<evidence type="ECO:0000256" key="4">
    <source>
        <dbReference type="RuleBase" id="RU003733"/>
    </source>
</evidence>
<name>A0ABN0D2N5_9LACO</name>
<dbReference type="InterPro" id="IPR050406">
    <property type="entry name" value="FGGY_Carb_Kinase"/>
</dbReference>
<evidence type="ECO:0000256" key="3">
    <source>
        <dbReference type="ARBA" id="ARBA00022777"/>
    </source>
</evidence>
<reference evidence="7 8" key="1">
    <citation type="submission" date="2011-05" db="EMBL/GenBank/DDBJ databases">
        <authorList>
            <person name="Durkin A.S."/>
            <person name="Kim M."/>
            <person name="Radune D."/>
            <person name="Hostetler J."/>
            <person name="Torralba M."/>
            <person name="Gillis M."/>
            <person name="Methe B."/>
            <person name="Sutton G."/>
            <person name="Nelson K.E."/>
        </authorList>
    </citation>
    <scope>NUCLEOTIDE SEQUENCE [LARGE SCALE GENOMIC DNA]</scope>
    <source>
        <strain evidence="7 8">F0423</strain>
    </source>
</reference>
<evidence type="ECO:0000313" key="7">
    <source>
        <dbReference type="EMBL" id="EGS35914.1"/>
    </source>
</evidence>
<dbReference type="GO" id="GO:0016301">
    <property type="term" value="F:kinase activity"/>
    <property type="evidence" value="ECO:0007669"/>
    <property type="project" value="UniProtKB-KW"/>
</dbReference>
<proteinExistence type="inferred from homology"/>
<dbReference type="InterPro" id="IPR018485">
    <property type="entry name" value="FGGY_C"/>
</dbReference>
<evidence type="ECO:0000259" key="6">
    <source>
        <dbReference type="Pfam" id="PF02782"/>
    </source>
</evidence>
<accession>A0ABN0D2N5</accession>
<evidence type="ECO:0000259" key="5">
    <source>
        <dbReference type="Pfam" id="PF00370"/>
    </source>
</evidence>
<evidence type="ECO:0000256" key="1">
    <source>
        <dbReference type="ARBA" id="ARBA00009156"/>
    </source>
</evidence>
<dbReference type="Pfam" id="PF02782">
    <property type="entry name" value="FGGY_C"/>
    <property type="match status" value="1"/>
</dbReference>
<dbReference type="PIRSF" id="PIRSF000538">
    <property type="entry name" value="GlpK"/>
    <property type="match status" value="1"/>
</dbReference>
<dbReference type="InterPro" id="IPR000577">
    <property type="entry name" value="Carb_kinase_FGGY"/>
</dbReference>
<dbReference type="SUPFAM" id="SSF53067">
    <property type="entry name" value="Actin-like ATPase domain"/>
    <property type="match status" value="2"/>
</dbReference>
<keyword evidence="3 4" id="KW-0418">Kinase</keyword>
<dbReference type="Proteomes" id="UP000006035">
    <property type="component" value="Unassembled WGS sequence"/>
</dbReference>
<dbReference type="Gene3D" id="3.30.420.40">
    <property type="match status" value="2"/>
</dbReference>
<feature type="domain" description="Carbohydrate kinase FGGY C-terminal" evidence="6">
    <location>
        <begin position="259"/>
        <end position="448"/>
    </location>
</feature>
<dbReference type="PANTHER" id="PTHR43095:SF3">
    <property type="entry name" value="L-XYLULOSE_3-KETO-L-GULONATE KINASE"/>
    <property type="match status" value="1"/>
</dbReference>
<comment type="similarity">
    <text evidence="1 4">Belongs to the FGGY kinase family.</text>
</comment>
<dbReference type="InterPro" id="IPR043129">
    <property type="entry name" value="ATPase_NBD"/>
</dbReference>
<dbReference type="InterPro" id="IPR018484">
    <property type="entry name" value="FGGY_N"/>
</dbReference>
<dbReference type="RefSeq" id="WP_003716013.1">
    <property type="nucleotide sequence ID" value="NZ_AFTL01000019.1"/>
</dbReference>
<keyword evidence="8" id="KW-1185">Reference proteome</keyword>
<dbReference type="PROSITE" id="PS00445">
    <property type="entry name" value="FGGY_KINASES_2"/>
    <property type="match status" value="1"/>
</dbReference>
<sequence>MHKYFLTIDNGGTNTKVVIFDEVGKQIAVSAFPTRGLQPHSGFHEINLNKLWQDLQVAIKDVLQKAQLQGEDISGIATVGHGKGLYLLDKAQQPFTNGILSADSRAESQAHQLEENVSQIFEICHQHIMPSQAPVILKWLKEHDSNTYQNIGSVLSNKDFTGFLLTGEVKQELGDASGNNFVNLTSREYDSRLFDFFGIPEMFSKMPPLIRATDIRGRITTKVAAETGLKTGTPVYGGMFDIDACAVATGVLNEERFSVIAGTWNMNIFPSKKMAEIKSGLMNSIFPTDRYLVEASSPTSAGNLAIILKMLMTAEMRDAHDAHRSIYDNLEAFLENTDATFSKVFFFPFLYGSNTDPDAEGTFIGIRSNTTKSELIRAVYEGIVFAHRYHNEALIKVLGKKPKTIRMSGGACNSSSWVQMFADILQVPIEIVSATELGGLGGAIASAVGSGYYQTIEEAVTNMSTVTRQFLPNKQQSKIYDQKYAVYKKLLESLEGSWSFLRETQELLEKKG</sequence>
<comment type="caution">
    <text evidence="7">The sequence shown here is derived from an EMBL/GenBank/DDBJ whole genome shotgun (WGS) entry which is preliminary data.</text>
</comment>
<dbReference type="Pfam" id="PF00370">
    <property type="entry name" value="FGGY_N"/>
    <property type="match status" value="1"/>
</dbReference>
<dbReference type="EMBL" id="AFTL01000019">
    <property type="protein sequence ID" value="EGS35914.1"/>
    <property type="molecule type" value="Genomic_DNA"/>
</dbReference>
<dbReference type="PANTHER" id="PTHR43095">
    <property type="entry name" value="SUGAR KINASE"/>
    <property type="match status" value="1"/>
</dbReference>
<feature type="domain" description="Carbohydrate kinase FGGY N-terminal" evidence="5">
    <location>
        <begin position="4"/>
        <end position="246"/>
    </location>
</feature>
<gene>
    <name evidence="7" type="ORF">HMPREF9102_0968</name>
</gene>
<protein>
    <submittedName>
        <fullName evidence="7">Carbohydrate kinase, FGGY family protein</fullName>
    </submittedName>
</protein>
<keyword evidence="2 4" id="KW-0808">Transferase</keyword>
<dbReference type="CDD" id="cd07802">
    <property type="entry name" value="ASKHA_NBD_FGGY_EcLyxK-like"/>
    <property type="match status" value="1"/>
</dbReference>
<evidence type="ECO:0000313" key="8">
    <source>
        <dbReference type="Proteomes" id="UP000006035"/>
    </source>
</evidence>
<evidence type="ECO:0000256" key="2">
    <source>
        <dbReference type="ARBA" id="ARBA00022679"/>
    </source>
</evidence>